<feature type="compositionally biased region" description="Basic residues" evidence="1">
    <location>
        <begin position="255"/>
        <end position="274"/>
    </location>
</feature>
<feature type="compositionally biased region" description="Basic and acidic residues" evidence="1">
    <location>
        <begin position="144"/>
        <end position="154"/>
    </location>
</feature>
<gene>
    <name evidence="2" type="ORF">SPSC_06523</name>
</gene>
<dbReference type="EMBL" id="LK056694">
    <property type="protein sequence ID" value="CDU26329.1"/>
    <property type="molecule type" value="Genomic_DNA"/>
</dbReference>
<feature type="compositionally biased region" description="Acidic residues" evidence="1">
    <location>
        <begin position="234"/>
        <end position="246"/>
    </location>
</feature>
<feature type="compositionally biased region" description="Basic and acidic residues" evidence="1">
    <location>
        <begin position="275"/>
        <end position="291"/>
    </location>
</feature>
<evidence type="ECO:0000313" key="2">
    <source>
        <dbReference type="EMBL" id="CDU26329.1"/>
    </source>
</evidence>
<accession>A0A140KNF4</accession>
<organism evidence="2">
    <name type="scientific">Sporisorium scitamineum</name>
    <dbReference type="NCBI Taxonomy" id="49012"/>
    <lineage>
        <taxon>Eukaryota</taxon>
        <taxon>Fungi</taxon>
        <taxon>Dikarya</taxon>
        <taxon>Basidiomycota</taxon>
        <taxon>Ustilaginomycotina</taxon>
        <taxon>Ustilaginomycetes</taxon>
        <taxon>Ustilaginales</taxon>
        <taxon>Ustilaginaceae</taxon>
        <taxon>Sporisorium</taxon>
    </lineage>
</organism>
<dbReference type="OrthoDB" id="10652837at2759"/>
<feature type="region of interest" description="Disordered" evidence="1">
    <location>
        <begin position="74"/>
        <end position="99"/>
    </location>
</feature>
<proteinExistence type="predicted"/>
<sequence length="581" mass="64320">MGVYWEDNDGTKYRFDRNDVATFSILALSRMAENFETVPRPVLDEAYEVLMAFSEHAEKELKARDLATFFHKRDVAEQDKRPPPSFRRPPKLGEAADSQELRRQVLTVELYTGLKYDDVKNVIGTVPWRAGDVDDLLKNPPSNDKGKQSAHDDISVVDLTSNVSSTSSSAQRNNPVASSSAQHNNPVLSSSTQRYSVTGTPSATSSDVPLAQIAQQRKYETRSQRPLAQASSSDDTDSDSSTDECDSSQGESSKTKGKKKQKAAKKKGKKKQGGSKKEKAGNADAQKKEQAGRTTKASQRAAEGVVEQELGEKVKTQQQAAARKQIMDRHLDPGSRSASLAKLARRRNHNQARVKQWSLLRQKGLSVPDADCMVYGGLSVFGNPAHEKVQDYSGASPAVRLQYCRVEFWDDHQATPSRPRAMTLTPSFQRHERVEPGPPRPSTVGAASRTLRGDPSTLPPSPSERQAKKRRLDEPSGSFARSDTTFSAPRGLLGDAKKFFSKTDSPLSNAEYRRQSYEAYKNFFIRYAGYATSYAPSLDEAREMAFTVVTEQLLDQLHRINNVHGGSFTDIFGVAANKRRP</sequence>
<reference evidence="2" key="1">
    <citation type="submission" date="2014-06" db="EMBL/GenBank/DDBJ databases">
        <authorList>
            <person name="Ju J."/>
            <person name="Zhang J."/>
        </authorList>
    </citation>
    <scope>NUCLEOTIDE SEQUENCE</scope>
    <source>
        <strain evidence="2">SscI8</strain>
    </source>
</reference>
<feature type="compositionally biased region" description="Low complexity" evidence="1">
    <location>
        <begin position="156"/>
        <end position="169"/>
    </location>
</feature>
<name>A0A140KNF4_9BASI</name>
<dbReference type="AlphaFoldDB" id="A0A140KNF4"/>
<feature type="region of interest" description="Disordered" evidence="1">
    <location>
        <begin position="416"/>
        <end position="487"/>
    </location>
</feature>
<protein>
    <submittedName>
        <fullName evidence="2">Uncharacterized protein</fullName>
    </submittedName>
</protein>
<feature type="region of interest" description="Disordered" evidence="1">
    <location>
        <begin position="131"/>
        <end position="335"/>
    </location>
</feature>
<feature type="compositionally biased region" description="Polar residues" evidence="1">
    <location>
        <begin position="170"/>
        <end position="207"/>
    </location>
</feature>
<evidence type="ECO:0000256" key="1">
    <source>
        <dbReference type="SAM" id="MobiDB-lite"/>
    </source>
</evidence>